<dbReference type="STRING" id="1217970.SAMN05444002_3116"/>
<reference evidence="2" key="1">
    <citation type="submission" date="2016-11" db="EMBL/GenBank/DDBJ databases">
        <authorList>
            <person name="Varghese N."/>
            <person name="Submissions S."/>
        </authorList>
    </citation>
    <scope>NUCLEOTIDE SEQUENCE [LARGE SCALE GENOMIC DNA]</scope>
    <source>
        <strain evidence="2">DSM 29440</strain>
    </source>
</reference>
<dbReference type="OrthoDB" id="7854391at2"/>
<dbReference type="AlphaFoldDB" id="A0A1N6H681"/>
<sequence length="177" mass="17940">MRHPIAALCLALAAALPGCTTLDPVTAARLSRLDPLTADPAALVARLHLPEGLAVAPGGAVLRLSARREDTGEALDEAYVLERRGAAWRLSAVDAAALRSVQHRIAGWKAEAPEASGGALSLSLTGCATGAGPNPKGEVAADLSLDGGTRFMPLLRGLTVAEITRAAGPGATLGPCR</sequence>
<keyword evidence="2" id="KW-1185">Reference proteome</keyword>
<accession>A0A1N6H681</accession>
<evidence type="ECO:0000313" key="1">
    <source>
        <dbReference type="EMBL" id="SIO15318.1"/>
    </source>
</evidence>
<gene>
    <name evidence="1" type="ORF">SAMN05444002_3116</name>
</gene>
<dbReference type="Proteomes" id="UP000184932">
    <property type="component" value="Unassembled WGS sequence"/>
</dbReference>
<dbReference type="RefSeq" id="WP_074257055.1">
    <property type="nucleotide sequence ID" value="NZ_FSRL01000001.1"/>
</dbReference>
<dbReference type="EMBL" id="FSRL01000001">
    <property type="protein sequence ID" value="SIO15318.1"/>
    <property type="molecule type" value="Genomic_DNA"/>
</dbReference>
<protein>
    <submittedName>
        <fullName evidence="1">Uncharacterized protein</fullName>
    </submittedName>
</protein>
<evidence type="ECO:0000313" key="2">
    <source>
        <dbReference type="Proteomes" id="UP000184932"/>
    </source>
</evidence>
<proteinExistence type="predicted"/>
<organism evidence="1 2">
    <name type="scientific">Vannielia litorea</name>
    <dbReference type="NCBI Taxonomy" id="1217970"/>
    <lineage>
        <taxon>Bacteria</taxon>
        <taxon>Pseudomonadati</taxon>
        <taxon>Pseudomonadota</taxon>
        <taxon>Alphaproteobacteria</taxon>
        <taxon>Rhodobacterales</taxon>
        <taxon>Paracoccaceae</taxon>
        <taxon>Vannielia</taxon>
    </lineage>
</organism>
<name>A0A1N6H681_9RHOB</name>